<dbReference type="GO" id="GO:0050660">
    <property type="term" value="F:flavin adenine dinucleotide binding"/>
    <property type="evidence" value="ECO:0007669"/>
    <property type="project" value="InterPro"/>
</dbReference>
<evidence type="ECO:0000313" key="5">
    <source>
        <dbReference type="Proteomes" id="UP000028524"/>
    </source>
</evidence>
<dbReference type="Pfam" id="PF00732">
    <property type="entry name" value="GMC_oxred_N"/>
    <property type="match status" value="1"/>
</dbReference>
<dbReference type="SUPFAM" id="SSF54373">
    <property type="entry name" value="FAD-linked reductases, C-terminal domain"/>
    <property type="match status" value="1"/>
</dbReference>
<dbReference type="PANTHER" id="PTHR11552:SF78">
    <property type="entry name" value="GLUCOSE-METHANOL-CHOLINE OXIDOREDUCTASE N-TERMINAL DOMAIN-CONTAINING PROTEIN"/>
    <property type="match status" value="1"/>
</dbReference>
<dbReference type="SUPFAM" id="SSF50814">
    <property type="entry name" value="Lipocalins"/>
    <property type="match status" value="1"/>
</dbReference>
<evidence type="ECO:0000256" key="2">
    <source>
        <dbReference type="SAM" id="SignalP"/>
    </source>
</evidence>
<dbReference type="InterPro" id="IPR036188">
    <property type="entry name" value="FAD/NAD-bd_sf"/>
</dbReference>
<gene>
    <name evidence="4" type="ORF">S40285_04601</name>
</gene>
<dbReference type="Gene3D" id="3.30.560.10">
    <property type="entry name" value="Glucose Oxidase, domain 3"/>
    <property type="match status" value="1"/>
</dbReference>
<evidence type="ECO:0000313" key="4">
    <source>
        <dbReference type="EMBL" id="KFA69455.1"/>
    </source>
</evidence>
<dbReference type="PANTHER" id="PTHR11552">
    <property type="entry name" value="GLUCOSE-METHANOL-CHOLINE GMC OXIDOREDUCTASE"/>
    <property type="match status" value="1"/>
</dbReference>
<protein>
    <recommendedName>
        <fullName evidence="3">Glucose-methanol-choline oxidoreductase N-terminal domain-containing protein</fullName>
    </recommendedName>
</protein>
<dbReference type="OMA" id="IMRRTKM"/>
<organism evidence="4 5">
    <name type="scientific">Stachybotrys chlorohalonatus (strain IBT 40285)</name>
    <dbReference type="NCBI Taxonomy" id="1283841"/>
    <lineage>
        <taxon>Eukaryota</taxon>
        <taxon>Fungi</taxon>
        <taxon>Dikarya</taxon>
        <taxon>Ascomycota</taxon>
        <taxon>Pezizomycotina</taxon>
        <taxon>Sordariomycetes</taxon>
        <taxon>Hypocreomycetidae</taxon>
        <taxon>Hypocreales</taxon>
        <taxon>Stachybotryaceae</taxon>
        <taxon>Stachybotrys</taxon>
    </lineage>
</organism>
<dbReference type="Pfam" id="PF05199">
    <property type="entry name" value="GMC_oxred_C"/>
    <property type="match status" value="1"/>
</dbReference>
<feature type="chain" id="PRO_5001779881" description="Glucose-methanol-choline oxidoreductase N-terminal domain-containing protein" evidence="2">
    <location>
        <begin position="19"/>
        <end position="761"/>
    </location>
</feature>
<name>A0A084QZS0_STAC4</name>
<dbReference type="PROSITE" id="PS00624">
    <property type="entry name" value="GMC_OXRED_2"/>
    <property type="match status" value="1"/>
</dbReference>
<dbReference type="HOGENOM" id="CLU_002865_5_0_1"/>
<proteinExistence type="inferred from homology"/>
<dbReference type="CDD" id="cd19438">
    <property type="entry name" value="lipocalin_Blc-like"/>
    <property type="match status" value="1"/>
</dbReference>
<dbReference type="EMBL" id="KL659480">
    <property type="protein sequence ID" value="KFA69455.1"/>
    <property type="molecule type" value="Genomic_DNA"/>
</dbReference>
<dbReference type="InterPro" id="IPR000566">
    <property type="entry name" value="Lipocln_cytosolic_FA-bd_dom"/>
</dbReference>
<dbReference type="InterPro" id="IPR012674">
    <property type="entry name" value="Calycin"/>
</dbReference>
<sequence length="761" mass="83101">MRSQAVLSLASMAVAAHAASNDTAQTPRVAPSLWDGQCFYPTADSGFQLATYLGRWYQVAGTLAPFTAGCKCIYAQYALNDDGNVQVNNTCEAEGRPVNILGTAFPANPAYGLDGAFRVQFPGQPAEECPGPNYIVQDYANDIAIVQSSNFTTLFILSREQYLEDSIIQAWINRGTAGCIVASRLAEASPELSILVIEGGANNYNEPIIVNPALYLQNLAPCSITATFHKANKSEHLAQRELIVPCGGVLGGGSSINFMMYTRAQQDDYDSWKTPGWSADDLRPFLRKLETYHGTGAAKDHGFDGPVHISSGSYRSLIAEDDFIEAGKALGYPEIKDLQSLDTNNGVSRWLRYVSPEGKRQDTAHTYLHPKLQAGDTYPNLHVLVQAKVLRVLIDGDSKRAVGVEYTPNPAFQALGINLTQAPTHTVRARKLVVLSSGACGTPAILERSGVGDPKILQRAGVPVVVDLPGVGHDYQDHHLIIYPYRTNLAPEETIDGILRAGRDAPTVFSGNRLLGWNAMDGAAKLRPTEEEVQALGPEFKESWDRDFRDAPNRPLMLMVLVNCFLGDQASVPVDQYASIGTYTAYPYSRGHMHITGPELKDPLDFDVGYFSDANDIDLKKLVWAYKKQRELMRRTKMYRGELAIAHPRFPEGSKAACTELDGPLELGNVRDVEYSAEDDAAIETWIRENVGTTWHALGTAKMAPREKKGVVQPNLDVYGVKGLKIADLSIPPENVGANTNNTALMIGEKAADIITRELGL</sequence>
<dbReference type="Gene3D" id="3.50.50.60">
    <property type="entry name" value="FAD/NAD(P)-binding domain"/>
    <property type="match status" value="1"/>
</dbReference>
<keyword evidence="2" id="KW-0732">Signal</keyword>
<comment type="similarity">
    <text evidence="1">Belongs to the GMC oxidoreductase family.</text>
</comment>
<accession>A0A084QZS0</accession>
<dbReference type="STRING" id="1283841.A0A084QZS0"/>
<dbReference type="InterPro" id="IPR000172">
    <property type="entry name" value="GMC_OxRdtase_N"/>
</dbReference>
<dbReference type="GO" id="GO:0016614">
    <property type="term" value="F:oxidoreductase activity, acting on CH-OH group of donors"/>
    <property type="evidence" value="ECO:0007669"/>
    <property type="project" value="InterPro"/>
</dbReference>
<evidence type="ECO:0000256" key="1">
    <source>
        <dbReference type="ARBA" id="ARBA00010790"/>
    </source>
</evidence>
<dbReference type="InParanoid" id="A0A084QZS0"/>
<dbReference type="OrthoDB" id="269227at2759"/>
<dbReference type="AlphaFoldDB" id="A0A084QZS0"/>
<keyword evidence="5" id="KW-1185">Reference proteome</keyword>
<dbReference type="Pfam" id="PF08212">
    <property type="entry name" value="Lipocalin_2"/>
    <property type="match status" value="1"/>
</dbReference>
<reference evidence="4 5" key="1">
    <citation type="journal article" date="2014" name="BMC Genomics">
        <title>Comparative genome sequencing reveals chemotype-specific gene clusters in the toxigenic black mold Stachybotrys.</title>
        <authorList>
            <person name="Semeiks J."/>
            <person name="Borek D."/>
            <person name="Otwinowski Z."/>
            <person name="Grishin N.V."/>
        </authorList>
    </citation>
    <scope>NUCLEOTIDE SEQUENCE [LARGE SCALE GENOMIC DNA]</scope>
    <source>
        <strain evidence="4 5">IBT 40285</strain>
    </source>
</reference>
<dbReference type="SUPFAM" id="SSF51905">
    <property type="entry name" value="FAD/NAD(P)-binding domain"/>
    <property type="match status" value="1"/>
</dbReference>
<feature type="domain" description="Glucose-methanol-choline oxidoreductase N-terminal" evidence="3">
    <location>
        <begin position="438"/>
        <end position="452"/>
    </location>
</feature>
<dbReference type="InterPro" id="IPR047202">
    <property type="entry name" value="Lipocalin_Blc-like_dom"/>
</dbReference>
<feature type="signal peptide" evidence="2">
    <location>
        <begin position="1"/>
        <end position="18"/>
    </location>
</feature>
<evidence type="ECO:0000259" key="3">
    <source>
        <dbReference type="PROSITE" id="PS00624"/>
    </source>
</evidence>
<dbReference type="Gene3D" id="2.40.128.20">
    <property type="match status" value="1"/>
</dbReference>
<dbReference type="Proteomes" id="UP000028524">
    <property type="component" value="Unassembled WGS sequence"/>
</dbReference>
<dbReference type="InterPro" id="IPR012132">
    <property type="entry name" value="GMC_OxRdtase"/>
</dbReference>
<dbReference type="InterPro" id="IPR007867">
    <property type="entry name" value="GMC_OxRtase_C"/>
</dbReference>